<dbReference type="GO" id="GO:0046872">
    <property type="term" value="F:metal ion binding"/>
    <property type="evidence" value="ECO:0007669"/>
    <property type="project" value="UniProtKB-KW"/>
</dbReference>
<accession>A0A9J9UA52</accession>
<dbReference type="PANTHER" id="PTHR30037:SF4">
    <property type="entry name" value="DNA-3-METHYLADENINE GLYCOSYLASE I"/>
    <property type="match status" value="1"/>
</dbReference>
<evidence type="ECO:0000256" key="2">
    <source>
        <dbReference type="SAM" id="MobiDB-lite"/>
    </source>
</evidence>
<dbReference type="AlphaFoldDB" id="A0A9J9UA52"/>
<dbReference type="SUPFAM" id="SSF48150">
    <property type="entry name" value="DNA-glycosylase"/>
    <property type="match status" value="1"/>
</dbReference>
<dbReference type="GO" id="GO:0006284">
    <property type="term" value="P:base-excision repair"/>
    <property type="evidence" value="ECO:0007669"/>
    <property type="project" value="InterPro"/>
</dbReference>
<dbReference type="Proteomes" id="UP000000450">
    <property type="component" value="Chromosome"/>
</dbReference>
<dbReference type="Gene3D" id="1.10.340.30">
    <property type="entry name" value="Hypothetical protein, domain 2"/>
    <property type="match status" value="1"/>
</dbReference>
<keyword evidence="1" id="KW-0862">Zinc</keyword>
<keyword evidence="1" id="KW-0479">Metal-binding</keyword>
<name>A0A9J9UA52_ACIET</name>
<dbReference type="InterPro" id="IPR052891">
    <property type="entry name" value="DNA-3mA_glycosylase"/>
</dbReference>
<dbReference type="GO" id="GO:0008725">
    <property type="term" value="F:DNA-3-methyladenine glycosylase activity"/>
    <property type="evidence" value="ECO:0007669"/>
    <property type="project" value="UniProtKB-EC"/>
</dbReference>
<organism evidence="3 4">
    <name type="scientific">Acidovorax ebreus (strain TPSY)</name>
    <name type="common">Diaphorobacter sp. (strain TPSY)</name>
    <dbReference type="NCBI Taxonomy" id="535289"/>
    <lineage>
        <taxon>Bacteria</taxon>
        <taxon>Pseudomonadati</taxon>
        <taxon>Pseudomonadota</taxon>
        <taxon>Betaproteobacteria</taxon>
        <taxon>Burkholderiales</taxon>
        <taxon>Comamonadaceae</taxon>
        <taxon>Diaphorobacter</taxon>
    </lineage>
</organism>
<feature type="binding site" evidence="1">
    <location>
        <position position="48"/>
    </location>
    <ligand>
        <name>Zn(2+)</name>
        <dbReference type="ChEBI" id="CHEBI:29105"/>
    </ligand>
</feature>
<feature type="binding site" evidence="1">
    <location>
        <position position="209"/>
    </location>
    <ligand>
        <name>Zn(2+)</name>
        <dbReference type="ChEBI" id="CHEBI:29105"/>
    </ligand>
</feature>
<evidence type="ECO:0000313" key="4">
    <source>
        <dbReference type="Proteomes" id="UP000000450"/>
    </source>
</evidence>
<protein>
    <submittedName>
        <fullName evidence="3">DNA-3-methyladenine glycosylase I</fullName>
        <ecNumber evidence="3">3.2.2.20</ecNumber>
    </submittedName>
</protein>
<keyword evidence="3" id="KW-0326">Glycosidase</keyword>
<dbReference type="KEGG" id="dia:Dtpsy_0448"/>
<feature type="binding site" evidence="1">
    <location>
        <position position="35"/>
    </location>
    <ligand>
        <name>Zn(2+)</name>
        <dbReference type="ChEBI" id="CHEBI:29105"/>
    </ligand>
</feature>
<sequence length="232" mass="25536">MRPNPHNAPMLETTEPSSPDEASGLFTDEGGHARCFWCGASPLYQHYHDHEWGFPVTDERRLFEKLCLEGFQAGLSWITILNKREAFRAALAQFEAEPLADFGAAEVDQLMGNAGIVRHRGKIESAINNARRVLELRREFGSLAHYVWRYAPLAAQQRPERMTLPAVRAMTTSAASVALSKDLKKRGFSFVGPTTMYAFMQAMGLVNDHLEGCGARAAAEAARAAFTPPAAG</sequence>
<dbReference type="Pfam" id="PF03352">
    <property type="entry name" value="Adenine_glyco"/>
    <property type="match status" value="1"/>
</dbReference>
<proteinExistence type="predicted"/>
<dbReference type="InterPro" id="IPR005019">
    <property type="entry name" value="Adenine_glyco"/>
</dbReference>
<feature type="region of interest" description="Disordered" evidence="2">
    <location>
        <begin position="1"/>
        <end position="25"/>
    </location>
</feature>
<dbReference type="PANTHER" id="PTHR30037">
    <property type="entry name" value="DNA-3-METHYLADENINE GLYCOSYLASE 1"/>
    <property type="match status" value="1"/>
</dbReference>
<dbReference type="InterPro" id="IPR011257">
    <property type="entry name" value="DNA_glycosylase"/>
</dbReference>
<dbReference type="EC" id="3.2.2.20" evidence="3"/>
<keyword evidence="3" id="KW-0378">Hydrolase</keyword>
<feature type="binding site" evidence="1">
    <location>
        <position position="213"/>
    </location>
    <ligand>
        <name>Zn(2+)</name>
        <dbReference type="ChEBI" id="CHEBI:29105"/>
    </ligand>
</feature>
<keyword evidence="4" id="KW-1185">Reference proteome</keyword>
<dbReference type="EMBL" id="CP001392">
    <property type="protein sequence ID" value="ACM31932.1"/>
    <property type="molecule type" value="Genomic_DNA"/>
</dbReference>
<evidence type="ECO:0000256" key="1">
    <source>
        <dbReference type="PIRSR" id="PIRSR605019-1"/>
    </source>
</evidence>
<gene>
    <name evidence="3" type="ordered locus">Dtpsy_0448</name>
</gene>
<evidence type="ECO:0000313" key="3">
    <source>
        <dbReference type="EMBL" id="ACM31932.1"/>
    </source>
</evidence>
<reference evidence="3 4" key="1">
    <citation type="journal article" date="2010" name="J. Bacteriol.">
        <title>Completed genome sequence of the anaerobic iron-oxidizing bacterium Acidovorax ebreus strain TPSY.</title>
        <authorList>
            <person name="Byrne-Bailey K.G."/>
            <person name="Weber K.A."/>
            <person name="Chair A.H."/>
            <person name="Bose S."/>
            <person name="Knox T."/>
            <person name="Spanbauer T.L."/>
            <person name="Chertkov O."/>
            <person name="Coates J.D."/>
        </authorList>
    </citation>
    <scope>NUCLEOTIDE SEQUENCE [LARGE SCALE GENOMIC DNA]</scope>
    <source>
        <strain evidence="3 4">TPSY</strain>
    </source>
</reference>